<evidence type="ECO:0000313" key="1">
    <source>
        <dbReference type="EMBL" id="MFC0634713.1"/>
    </source>
</evidence>
<dbReference type="RefSeq" id="WP_376836773.1">
    <property type="nucleotide sequence ID" value="NZ_JBHLSW010000014.1"/>
</dbReference>
<evidence type="ECO:0000313" key="2">
    <source>
        <dbReference type="Proteomes" id="UP001589906"/>
    </source>
</evidence>
<dbReference type="Pfam" id="PF02452">
    <property type="entry name" value="PemK_toxin"/>
    <property type="match status" value="1"/>
</dbReference>
<sequence>MTPARGEIWVVAEKGPYTNKPRPALLIQAEGLDDHASLQFCLITSDPEARQDVFFRLPVEPTEANGLEAASTIQIDKVVTIRRDRVQTRCGVLEETLLGEVNAALIAFQGLG</sequence>
<keyword evidence="2" id="KW-1185">Reference proteome</keyword>
<dbReference type="InterPro" id="IPR011067">
    <property type="entry name" value="Plasmid_toxin/cell-grow_inhib"/>
</dbReference>
<reference evidence="1 2" key="1">
    <citation type="submission" date="2024-09" db="EMBL/GenBank/DDBJ databases">
        <authorList>
            <person name="Sun Q."/>
            <person name="Mori K."/>
        </authorList>
    </citation>
    <scope>NUCLEOTIDE SEQUENCE [LARGE SCALE GENOMIC DNA]</scope>
    <source>
        <strain evidence="1 2">NCAIM B.02621</strain>
    </source>
</reference>
<dbReference type="EMBL" id="JBHLSW010000014">
    <property type="protein sequence ID" value="MFC0634713.1"/>
    <property type="molecule type" value="Genomic_DNA"/>
</dbReference>
<comment type="caution">
    <text evidence="1">The sequence shown here is derived from an EMBL/GenBank/DDBJ whole genome shotgun (WGS) entry which is preliminary data.</text>
</comment>
<dbReference type="Proteomes" id="UP001589906">
    <property type="component" value="Unassembled WGS sequence"/>
</dbReference>
<dbReference type="InterPro" id="IPR003477">
    <property type="entry name" value="PemK-like"/>
</dbReference>
<gene>
    <name evidence="1" type="ORF">ACFFGE_12605</name>
</gene>
<name>A0ABV6R7V3_9CAUL</name>
<dbReference type="Gene3D" id="2.30.30.110">
    <property type="match status" value="1"/>
</dbReference>
<organism evidence="1 2">
    <name type="scientific">Brevundimonas balnearis</name>
    <dbReference type="NCBI Taxonomy" id="1572858"/>
    <lineage>
        <taxon>Bacteria</taxon>
        <taxon>Pseudomonadati</taxon>
        <taxon>Pseudomonadota</taxon>
        <taxon>Alphaproteobacteria</taxon>
        <taxon>Caulobacterales</taxon>
        <taxon>Caulobacteraceae</taxon>
        <taxon>Brevundimonas</taxon>
    </lineage>
</organism>
<proteinExistence type="predicted"/>
<accession>A0ABV6R7V3</accession>
<protein>
    <submittedName>
        <fullName evidence="1">Type II toxin-antitoxin system PemK/MazF family toxin</fullName>
    </submittedName>
</protein>
<dbReference type="SUPFAM" id="SSF50118">
    <property type="entry name" value="Cell growth inhibitor/plasmid maintenance toxic component"/>
    <property type="match status" value="1"/>
</dbReference>